<dbReference type="VEuPathDB" id="FungiDB:BO80DRAFT_502094"/>
<sequence length="176" mass="20369">MQPPERRQPLRIIRHRLIPRILRVIQQPARLLLKHLIARDHPLPHLFLRKPTQVQREHLREGAELLWRHAWYHRLQGPWHARRLDGIRLVVVSRVPVGSGGNSRLSDSPAIHIWRSRDVMDESQMLDEVVFAAKRTTRAGLAFTPNGLEADEPERAECCESRDDALDSPLVVEAAR</sequence>
<dbReference type="EMBL" id="KZ824437">
    <property type="protein sequence ID" value="RAL01123.1"/>
    <property type="molecule type" value="Genomic_DNA"/>
</dbReference>
<reference evidence="2 3" key="1">
    <citation type="submission" date="2018-02" db="EMBL/GenBank/DDBJ databases">
        <title>The genomes of Aspergillus section Nigri reveals drivers in fungal speciation.</title>
        <authorList>
            <consortium name="DOE Joint Genome Institute"/>
            <person name="Vesth T.C."/>
            <person name="Nybo J."/>
            <person name="Theobald S."/>
            <person name="Brandl J."/>
            <person name="Frisvad J.C."/>
            <person name="Nielsen K.F."/>
            <person name="Lyhne E.K."/>
            <person name="Kogle M.E."/>
            <person name="Kuo A."/>
            <person name="Riley R."/>
            <person name="Clum A."/>
            <person name="Nolan M."/>
            <person name="Lipzen A."/>
            <person name="Salamov A."/>
            <person name="Henrissat B."/>
            <person name="Wiebenga A."/>
            <person name="De vries R.P."/>
            <person name="Grigoriev I.V."/>
            <person name="Mortensen U.H."/>
            <person name="Andersen M.R."/>
            <person name="Baker S.E."/>
        </authorList>
    </citation>
    <scope>NUCLEOTIDE SEQUENCE [LARGE SCALE GENOMIC DNA]</scope>
    <source>
        <strain evidence="2 3">CBS 121593</strain>
    </source>
</reference>
<evidence type="ECO:0000256" key="1">
    <source>
        <dbReference type="SAM" id="MobiDB-lite"/>
    </source>
</evidence>
<feature type="region of interest" description="Disordered" evidence="1">
    <location>
        <begin position="145"/>
        <end position="164"/>
    </location>
</feature>
<name>A0A395H0K5_9EURO</name>
<evidence type="ECO:0000313" key="2">
    <source>
        <dbReference type="EMBL" id="RAL01123.1"/>
    </source>
</evidence>
<dbReference type="Proteomes" id="UP000249402">
    <property type="component" value="Unassembled WGS sequence"/>
</dbReference>
<protein>
    <submittedName>
        <fullName evidence="2">Uncharacterized protein</fullName>
    </submittedName>
</protein>
<organism evidence="2 3">
    <name type="scientific">Aspergillus ibericus CBS 121593</name>
    <dbReference type="NCBI Taxonomy" id="1448316"/>
    <lineage>
        <taxon>Eukaryota</taxon>
        <taxon>Fungi</taxon>
        <taxon>Dikarya</taxon>
        <taxon>Ascomycota</taxon>
        <taxon>Pezizomycotina</taxon>
        <taxon>Eurotiomycetes</taxon>
        <taxon>Eurotiomycetidae</taxon>
        <taxon>Eurotiales</taxon>
        <taxon>Aspergillaceae</taxon>
        <taxon>Aspergillus</taxon>
        <taxon>Aspergillus subgen. Circumdati</taxon>
    </lineage>
</organism>
<keyword evidence="3" id="KW-1185">Reference proteome</keyword>
<proteinExistence type="predicted"/>
<gene>
    <name evidence="2" type="ORF">BO80DRAFT_502094</name>
</gene>
<dbReference type="RefSeq" id="XP_025575450.1">
    <property type="nucleotide sequence ID" value="XM_025724308.1"/>
</dbReference>
<dbReference type="AlphaFoldDB" id="A0A395H0K5"/>
<accession>A0A395H0K5</accession>
<evidence type="ECO:0000313" key="3">
    <source>
        <dbReference type="Proteomes" id="UP000249402"/>
    </source>
</evidence>
<feature type="compositionally biased region" description="Basic and acidic residues" evidence="1">
    <location>
        <begin position="153"/>
        <end position="164"/>
    </location>
</feature>
<dbReference type="GeneID" id="37229173"/>